<dbReference type="AlphaFoldDB" id="A0A1B1BG53"/>
<sequence length="124" mass="13213" precursor="true">MRLLAPATVLLGVILLSGCVAAQPVTTSTPTPTPTPTPTALTEPQLLDKQTKTMVNLYSQVVCTNLADHPDIDLNEAVDKVLATYATEGLSEESRVELAHRVLEQSAAKSCPDQSARVTEDLSQ</sequence>
<feature type="signal peptide" evidence="1">
    <location>
        <begin position="1"/>
        <end position="22"/>
    </location>
</feature>
<reference evidence="2 3" key="1">
    <citation type="submission" date="2016-06" db="EMBL/GenBank/DDBJ databases">
        <title>Genome sequencing of Cryobacterium arcticum PAMC 27867.</title>
        <authorList>
            <person name="Lee J."/>
            <person name="Kim O.-S."/>
        </authorList>
    </citation>
    <scope>NUCLEOTIDE SEQUENCE [LARGE SCALE GENOMIC DNA]</scope>
    <source>
        <strain evidence="2 3">PAMC 27867</strain>
    </source>
</reference>
<feature type="chain" id="PRO_5008519858" description="DUF732 domain-containing protein" evidence="1">
    <location>
        <begin position="23"/>
        <end position="124"/>
    </location>
</feature>
<gene>
    <name evidence="2" type="ORF">PA27867_0497</name>
</gene>
<evidence type="ECO:0008006" key="4">
    <source>
        <dbReference type="Google" id="ProtNLM"/>
    </source>
</evidence>
<dbReference type="RefSeq" id="WP_066592767.1">
    <property type="nucleotide sequence ID" value="NZ_CP016282.1"/>
</dbReference>
<dbReference type="KEGG" id="cart:PA27867_0497"/>
<evidence type="ECO:0000313" key="3">
    <source>
        <dbReference type="Proteomes" id="UP000092582"/>
    </source>
</evidence>
<evidence type="ECO:0000256" key="1">
    <source>
        <dbReference type="SAM" id="SignalP"/>
    </source>
</evidence>
<dbReference type="EMBL" id="CP016282">
    <property type="protein sequence ID" value="ANP71466.1"/>
    <property type="molecule type" value="Genomic_DNA"/>
</dbReference>
<name>A0A1B1BG53_9MICO</name>
<dbReference type="Proteomes" id="UP000092582">
    <property type="component" value="Chromosome 1"/>
</dbReference>
<keyword evidence="3" id="KW-1185">Reference proteome</keyword>
<keyword evidence="1" id="KW-0732">Signal</keyword>
<accession>A0A1B1BG53</accession>
<proteinExistence type="predicted"/>
<dbReference type="PATRIC" id="fig|670052.7.peg.522"/>
<dbReference type="PROSITE" id="PS51257">
    <property type="entry name" value="PROKAR_LIPOPROTEIN"/>
    <property type="match status" value="1"/>
</dbReference>
<organism evidence="2 3">
    <name type="scientific">Cryobacterium arcticum</name>
    <dbReference type="NCBI Taxonomy" id="670052"/>
    <lineage>
        <taxon>Bacteria</taxon>
        <taxon>Bacillati</taxon>
        <taxon>Actinomycetota</taxon>
        <taxon>Actinomycetes</taxon>
        <taxon>Micrococcales</taxon>
        <taxon>Microbacteriaceae</taxon>
        <taxon>Cryobacterium</taxon>
    </lineage>
</organism>
<evidence type="ECO:0000313" key="2">
    <source>
        <dbReference type="EMBL" id="ANP71466.1"/>
    </source>
</evidence>
<protein>
    <recommendedName>
        <fullName evidence="4">DUF732 domain-containing protein</fullName>
    </recommendedName>
</protein>
<dbReference type="OrthoDB" id="5125756at2"/>